<evidence type="ECO:0000313" key="6">
    <source>
        <dbReference type="Proteomes" id="UP000537130"/>
    </source>
</evidence>
<evidence type="ECO:0000256" key="1">
    <source>
        <dbReference type="ARBA" id="ARBA00023015"/>
    </source>
</evidence>
<dbReference type="GO" id="GO:0005829">
    <property type="term" value="C:cytosol"/>
    <property type="evidence" value="ECO:0007669"/>
    <property type="project" value="TreeGrafter"/>
</dbReference>
<sequence length="356" mass="40926">MASAENRDTMPVKAFRSLLRVVANHGYQVTDVLSDLGLEDYNLLNASPVDIDNVPTRVYSRLYRHLMILLQDEAFGMMTPNRAPPGTFRMMCLFILGCKTLRQGIIRNAEFLDYCDQFRSAGNRRIPLTEDHESGRCLIRFNPPNSEEANDGHASKASTLYMMWRLFSWFTGHPLTPLEVHFVSTDERLCQEYETLFGASVRTDMDDYALVLPINLLDIPLVQTESTLQSFLRSAPYPLISRSDPHDNDAWQEKVKAIFARHPGSEVPSAQRIAEHLNMSVRTLHRHLQKEGTSYQTLKDEFRKETALAYMKRRELKINTIALLMGFQDSSAFHRSFKKWTGQSPGQYRRQLDSQT</sequence>
<dbReference type="AlphaFoldDB" id="A0A7W4W433"/>
<name>A0A7W4W433_9GAMM</name>
<dbReference type="RefSeq" id="WP_183409192.1">
    <property type="nucleotide sequence ID" value="NZ_JACHWY010000001.1"/>
</dbReference>
<dbReference type="PRINTS" id="PR00032">
    <property type="entry name" value="HTHARAC"/>
</dbReference>
<organism evidence="5 6">
    <name type="scientific">Litorivivens lipolytica</name>
    <dbReference type="NCBI Taxonomy" id="1524264"/>
    <lineage>
        <taxon>Bacteria</taxon>
        <taxon>Pseudomonadati</taxon>
        <taxon>Pseudomonadota</taxon>
        <taxon>Gammaproteobacteria</taxon>
        <taxon>Litorivivens</taxon>
    </lineage>
</organism>
<feature type="domain" description="HTH araC/xylS-type" evidence="4">
    <location>
        <begin position="253"/>
        <end position="351"/>
    </location>
</feature>
<keyword evidence="3" id="KW-0804">Transcription</keyword>
<dbReference type="PROSITE" id="PS01124">
    <property type="entry name" value="HTH_ARAC_FAMILY_2"/>
    <property type="match status" value="1"/>
</dbReference>
<dbReference type="GO" id="GO:0000976">
    <property type="term" value="F:transcription cis-regulatory region binding"/>
    <property type="evidence" value="ECO:0007669"/>
    <property type="project" value="TreeGrafter"/>
</dbReference>
<dbReference type="InterPro" id="IPR020449">
    <property type="entry name" value="Tscrpt_reg_AraC-type_HTH"/>
</dbReference>
<gene>
    <name evidence="5" type="ORF">FHR99_000735</name>
</gene>
<keyword evidence="1" id="KW-0805">Transcription regulation</keyword>
<protein>
    <submittedName>
        <fullName evidence="5">AraC-like DNA-binding protein</fullName>
    </submittedName>
</protein>
<accession>A0A7W4W433</accession>
<dbReference type="InterPro" id="IPR018060">
    <property type="entry name" value="HTH_AraC"/>
</dbReference>
<keyword evidence="2 5" id="KW-0238">DNA-binding</keyword>
<proteinExistence type="predicted"/>
<evidence type="ECO:0000256" key="3">
    <source>
        <dbReference type="ARBA" id="ARBA00023163"/>
    </source>
</evidence>
<dbReference type="PANTHER" id="PTHR47894:SF1">
    <property type="entry name" value="HTH-TYPE TRANSCRIPTIONAL REGULATOR VQSM"/>
    <property type="match status" value="1"/>
</dbReference>
<dbReference type="InterPro" id="IPR032687">
    <property type="entry name" value="AraC-type_N"/>
</dbReference>
<evidence type="ECO:0000313" key="5">
    <source>
        <dbReference type="EMBL" id="MBB3046499.1"/>
    </source>
</evidence>
<evidence type="ECO:0000259" key="4">
    <source>
        <dbReference type="PROSITE" id="PS01124"/>
    </source>
</evidence>
<dbReference type="Pfam" id="PF12833">
    <property type="entry name" value="HTH_18"/>
    <property type="match status" value="1"/>
</dbReference>
<dbReference type="Proteomes" id="UP000537130">
    <property type="component" value="Unassembled WGS sequence"/>
</dbReference>
<comment type="caution">
    <text evidence="5">The sequence shown here is derived from an EMBL/GenBank/DDBJ whole genome shotgun (WGS) entry which is preliminary data.</text>
</comment>
<dbReference type="EMBL" id="JACHWY010000001">
    <property type="protein sequence ID" value="MBB3046499.1"/>
    <property type="molecule type" value="Genomic_DNA"/>
</dbReference>
<dbReference type="SUPFAM" id="SSF46689">
    <property type="entry name" value="Homeodomain-like"/>
    <property type="match status" value="1"/>
</dbReference>
<reference evidence="5 6" key="1">
    <citation type="submission" date="2020-08" db="EMBL/GenBank/DDBJ databases">
        <title>Genomic Encyclopedia of Type Strains, Phase III (KMG-III): the genomes of soil and plant-associated and newly described type strains.</title>
        <authorList>
            <person name="Whitman W."/>
        </authorList>
    </citation>
    <scope>NUCLEOTIDE SEQUENCE [LARGE SCALE GENOMIC DNA]</scope>
    <source>
        <strain evidence="5 6">CECT 8654</strain>
    </source>
</reference>
<dbReference type="GO" id="GO:0003700">
    <property type="term" value="F:DNA-binding transcription factor activity"/>
    <property type="evidence" value="ECO:0007669"/>
    <property type="project" value="InterPro"/>
</dbReference>
<dbReference type="Gene3D" id="1.10.10.60">
    <property type="entry name" value="Homeodomain-like"/>
    <property type="match status" value="1"/>
</dbReference>
<dbReference type="Pfam" id="PF12625">
    <property type="entry name" value="Arabinose_bd"/>
    <property type="match status" value="1"/>
</dbReference>
<dbReference type="InterPro" id="IPR009057">
    <property type="entry name" value="Homeodomain-like_sf"/>
</dbReference>
<dbReference type="SMART" id="SM00342">
    <property type="entry name" value="HTH_ARAC"/>
    <property type="match status" value="1"/>
</dbReference>
<keyword evidence="6" id="KW-1185">Reference proteome</keyword>
<dbReference type="PANTHER" id="PTHR47894">
    <property type="entry name" value="HTH-TYPE TRANSCRIPTIONAL REGULATOR GADX"/>
    <property type="match status" value="1"/>
</dbReference>
<evidence type="ECO:0000256" key="2">
    <source>
        <dbReference type="ARBA" id="ARBA00023125"/>
    </source>
</evidence>